<sequence>MLIVAAVPIAVLVICALHDVQRFKIPNVYVAGLLAAWPIAALLCGLSAGEAISAAGVGGIFLVVGFALFSFRLLGAGDAKLMAALGPWLGVQAVMPFVLYTTLSGAVLAFLLVKFRSRPMPVFAYTHAWLVQMHDRTKVMPYGVAIAIGGIASLSKSPLFS</sequence>
<dbReference type="Gene3D" id="1.20.120.1220">
    <property type="match status" value="1"/>
</dbReference>
<dbReference type="GO" id="GO:0016020">
    <property type="term" value="C:membrane"/>
    <property type="evidence" value="ECO:0007669"/>
    <property type="project" value="InterPro"/>
</dbReference>
<evidence type="ECO:0000313" key="3">
    <source>
        <dbReference type="EMBL" id="MBB4657739.1"/>
    </source>
</evidence>
<evidence type="ECO:0000313" key="4">
    <source>
        <dbReference type="Proteomes" id="UP000563524"/>
    </source>
</evidence>
<dbReference type="GO" id="GO:0004190">
    <property type="term" value="F:aspartic-type endopeptidase activity"/>
    <property type="evidence" value="ECO:0007669"/>
    <property type="project" value="UniProtKB-EC"/>
</dbReference>
<dbReference type="InterPro" id="IPR000045">
    <property type="entry name" value="Prepilin_IV_endopep_pep"/>
</dbReference>
<evidence type="ECO:0000256" key="1">
    <source>
        <dbReference type="SAM" id="Phobius"/>
    </source>
</evidence>
<dbReference type="RefSeq" id="WP_183815082.1">
    <property type="nucleotide sequence ID" value="NZ_JACHOB010000001.1"/>
</dbReference>
<keyword evidence="1" id="KW-1133">Transmembrane helix</keyword>
<evidence type="ECO:0000259" key="2">
    <source>
        <dbReference type="Pfam" id="PF01478"/>
    </source>
</evidence>
<name>A0A840HYT6_9PROT</name>
<feature type="transmembrane region" description="Helical" evidence="1">
    <location>
        <begin position="53"/>
        <end position="74"/>
    </location>
</feature>
<dbReference type="EMBL" id="JACHOB010000001">
    <property type="protein sequence ID" value="MBB4657739.1"/>
    <property type="molecule type" value="Genomic_DNA"/>
</dbReference>
<feature type="transmembrane region" description="Helical" evidence="1">
    <location>
        <begin position="94"/>
        <end position="113"/>
    </location>
</feature>
<feature type="domain" description="Prepilin type IV endopeptidase peptidase" evidence="2">
    <location>
        <begin position="9"/>
        <end position="109"/>
    </location>
</feature>
<dbReference type="AlphaFoldDB" id="A0A840HYT6"/>
<gene>
    <name evidence="3" type="ORF">GGQ59_000239</name>
</gene>
<accession>A0A840HYT6</accession>
<proteinExistence type="predicted"/>
<reference evidence="3 4" key="1">
    <citation type="submission" date="2020-08" db="EMBL/GenBank/DDBJ databases">
        <title>Genomic Encyclopedia of Type Strains, Phase IV (KMG-IV): sequencing the most valuable type-strain genomes for metagenomic binning, comparative biology and taxonomic classification.</title>
        <authorList>
            <person name="Goeker M."/>
        </authorList>
    </citation>
    <scope>NUCLEOTIDE SEQUENCE [LARGE SCALE GENOMIC DNA]</scope>
    <source>
        <strain evidence="3 4">DSM 102850</strain>
    </source>
</reference>
<dbReference type="EC" id="3.4.23.43" evidence="3"/>
<organism evidence="3 4">
    <name type="scientific">Parvularcula dongshanensis</name>
    <dbReference type="NCBI Taxonomy" id="1173995"/>
    <lineage>
        <taxon>Bacteria</taxon>
        <taxon>Pseudomonadati</taxon>
        <taxon>Pseudomonadota</taxon>
        <taxon>Alphaproteobacteria</taxon>
        <taxon>Parvularculales</taxon>
        <taxon>Parvularculaceae</taxon>
        <taxon>Parvularcula</taxon>
    </lineage>
</organism>
<keyword evidence="1" id="KW-0812">Transmembrane</keyword>
<dbReference type="Pfam" id="PF01478">
    <property type="entry name" value="Peptidase_A24"/>
    <property type="match status" value="1"/>
</dbReference>
<feature type="transmembrane region" description="Helical" evidence="1">
    <location>
        <begin position="27"/>
        <end position="46"/>
    </location>
</feature>
<keyword evidence="4" id="KW-1185">Reference proteome</keyword>
<keyword evidence="1" id="KW-0472">Membrane</keyword>
<dbReference type="Proteomes" id="UP000563524">
    <property type="component" value="Unassembled WGS sequence"/>
</dbReference>
<comment type="caution">
    <text evidence="3">The sequence shown here is derived from an EMBL/GenBank/DDBJ whole genome shotgun (WGS) entry which is preliminary data.</text>
</comment>
<protein>
    <submittedName>
        <fullName evidence="3">Prepilin peptidase CpaA</fullName>
        <ecNumber evidence="3">3.4.23.43</ecNumber>
    </submittedName>
</protein>
<keyword evidence="3" id="KW-0378">Hydrolase</keyword>